<keyword evidence="4" id="KW-1185">Reference proteome</keyword>
<reference evidence="3 4" key="1">
    <citation type="journal article" date="2016" name="Sci. Rep.">
        <title>The Dendrobium catenatum Lindl. genome sequence provides insights into polysaccharide synthase, floral development and adaptive evolution.</title>
        <authorList>
            <person name="Zhang G.Q."/>
            <person name="Xu Q."/>
            <person name="Bian C."/>
            <person name="Tsai W.C."/>
            <person name="Yeh C.M."/>
            <person name="Liu K.W."/>
            <person name="Yoshida K."/>
            <person name="Zhang L.S."/>
            <person name="Chang S.B."/>
            <person name="Chen F."/>
            <person name="Shi Y."/>
            <person name="Su Y.Y."/>
            <person name="Zhang Y.Q."/>
            <person name="Chen L.J."/>
            <person name="Yin Y."/>
            <person name="Lin M."/>
            <person name="Huang H."/>
            <person name="Deng H."/>
            <person name="Wang Z.W."/>
            <person name="Zhu S.L."/>
            <person name="Zhao X."/>
            <person name="Deng C."/>
            <person name="Niu S.C."/>
            <person name="Huang J."/>
            <person name="Wang M."/>
            <person name="Liu G.H."/>
            <person name="Yang H.J."/>
            <person name="Xiao X.J."/>
            <person name="Hsiao Y.Y."/>
            <person name="Wu W.L."/>
            <person name="Chen Y.Y."/>
            <person name="Mitsuda N."/>
            <person name="Ohme-Takagi M."/>
            <person name="Luo Y.B."/>
            <person name="Van de Peer Y."/>
            <person name="Liu Z.J."/>
        </authorList>
    </citation>
    <scope>NUCLEOTIDE SEQUENCE [LARGE SCALE GENOMIC DNA]</scope>
    <source>
        <tissue evidence="3">The whole plant</tissue>
    </source>
</reference>
<feature type="region of interest" description="Disordered" evidence="1">
    <location>
        <begin position="1"/>
        <end position="32"/>
    </location>
</feature>
<name>A0A2I0WIY5_9ASPA</name>
<protein>
    <submittedName>
        <fullName evidence="3">Uncharacterized protein</fullName>
    </submittedName>
</protein>
<keyword evidence="2" id="KW-0472">Membrane</keyword>
<proteinExistence type="predicted"/>
<evidence type="ECO:0000313" key="4">
    <source>
        <dbReference type="Proteomes" id="UP000233837"/>
    </source>
</evidence>
<organism evidence="3 4">
    <name type="scientific">Dendrobium catenatum</name>
    <dbReference type="NCBI Taxonomy" id="906689"/>
    <lineage>
        <taxon>Eukaryota</taxon>
        <taxon>Viridiplantae</taxon>
        <taxon>Streptophyta</taxon>
        <taxon>Embryophyta</taxon>
        <taxon>Tracheophyta</taxon>
        <taxon>Spermatophyta</taxon>
        <taxon>Magnoliopsida</taxon>
        <taxon>Liliopsida</taxon>
        <taxon>Asparagales</taxon>
        <taxon>Orchidaceae</taxon>
        <taxon>Epidendroideae</taxon>
        <taxon>Malaxideae</taxon>
        <taxon>Dendrobiinae</taxon>
        <taxon>Dendrobium</taxon>
    </lineage>
</organism>
<feature type="compositionally biased region" description="Basic and acidic residues" evidence="1">
    <location>
        <begin position="10"/>
        <end position="32"/>
    </location>
</feature>
<sequence>MRAAFSMVDSDPKKNSKSDTRERVRGDKLSRLDRKDRKNLYLRLNGAGSFGRRQSSAMYGVKIQEVSKKLALWHTPTFSPIMSHDDLEPILCSVGFISPANVPQPSTSTNLNQPSSPSRSPPADVKWKEYAFPSSAAAVSGFFPPRPRLPFPMIWGLHLIAYKAFLSALECYIDPTDVSNLFHVRSVCRFHFYIKVCYLQMLLYWMEEFLVMLSRYIGVNLILLFSDPVFLPVFFSNLL</sequence>
<accession>A0A2I0WIY5</accession>
<reference evidence="3 4" key="2">
    <citation type="journal article" date="2017" name="Nature">
        <title>The Apostasia genome and the evolution of orchids.</title>
        <authorList>
            <person name="Zhang G.Q."/>
            <person name="Liu K.W."/>
            <person name="Li Z."/>
            <person name="Lohaus R."/>
            <person name="Hsiao Y.Y."/>
            <person name="Niu S.C."/>
            <person name="Wang J.Y."/>
            <person name="Lin Y.C."/>
            <person name="Xu Q."/>
            <person name="Chen L.J."/>
            <person name="Yoshida K."/>
            <person name="Fujiwara S."/>
            <person name="Wang Z.W."/>
            <person name="Zhang Y.Q."/>
            <person name="Mitsuda N."/>
            <person name="Wang M."/>
            <person name="Liu G.H."/>
            <person name="Pecoraro L."/>
            <person name="Huang H.X."/>
            <person name="Xiao X.J."/>
            <person name="Lin M."/>
            <person name="Wu X.Y."/>
            <person name="Wu W.L."/>
            <person name="Chen Y.Y."/>
            <person name="Chang S.B."/>
            <person name="Sakamoto S."/>
            <person name="Ohme-Takagi M."/>
            <person name="Yagi M."/>
            <person name="Zeng S.J."/>
            <person name="Shen C.Y."/>
            <person name="Yeh C.M."/>
            <person name="Luo Y.B."/>
            <person name="Tsai W.C."/>
            <person name="Van de Peer Y."/>
            <person name="Liu Z.J."/>
        </authorList>
    </citation>
    <scope>NUCLEOTIDE SEQUENCE [LARGE SCALE GENOMIC DNA]</scope>
    <source>
        <tissue evidence="3">The whole plant</tissue>
    </source>
</reference>
<evidence type="ECO:0000256" key="1">
    <source>
        <dbReference type="SAM" id="MobiDB-lite"/>
    </source>
</evidence>
<evidence type="ECO:0000256" key="2">
    <source>
        <dbReference type="SAM" id="Phobius"/>
    </source>
</evidence>
<evidence type="ECO:0000313" key="3">
    <source>
        <dbReference type="EMBL" id="PKU75625.1"/>
    </source>
</evidence>
<keyword evidence="2" id="KW-1133">Transmembrane helix</keyword>
<dbReference type="EMBL" id="KZ502582">
    <property type="protein sequence ID" value="PKU75625.1"/>
    <property type="molecule type" value="Genomic_DNA"/>
</dbReference>
<gene>
    <name evidence="3" type="ORF">MA16_Dca021402</name>
</gene>
<dbReference type="AlphaFoldDB" id="A0A2I0WIY5"/>
<dbReference type="Proteomes" id="UP000233837">
    <property type="component" value="Unassembled WGS sequence"/>
</dbReference>
<feature type="transmembrane region" description="Helical" evidence="2">
    <location>
        <begin position="213"/>
        <end position="235"/>
    </location>
</feature>
<keyword evidence="2" id="KW-0812">Transmembrane</keyword>